<dbReference type="Proteomes" id="UP001153076">
    <property type="component" value="Unassembled WGS sequence"/>
</dbReference>
<dbReference type="EMBL" id="JAKOGI010002310">
    <property type="protein sequence ID" value="KAJ8422284.1"/>
    <property type="molecule type" value="Genomic_DNA"/>
</dbReference>
<keyword evidence="4" id="KW-1185">Reference proteome</keyword>
<gene>
    <name evidence="3" type="ORF">Cgig2_025793</name>
</gene>
<name>A0A9Q1JH25_9CARY</name>
<feature type="region of interest" description="Disordered" evidence="1">
    <location>
        <begin position="193"/>
        <end position="217"/>
    </location>
</feature>
<dbReference type="AlphaFoldDB" id="A0A9Q1JH25"/>
<dbReference type="PANTHER" id="PTHR46354:SF12">
    <property type="entry name" value="DNA-BINDING PROTEIN-LIKE PROTEIN"/>
    <property type="match status" value="1"/>
</dbReference>
<dbReference type="GO" id="GO:0006351">
    <property type="term" value="P:DNA-templated transcription"/>
    <property type="evidence" value="ECO:0007669"/>
    <property type="project" value="InterPro"/>
</dbReference>
<feature type="compositionally biased region" description="Basic and acidic residues" evidence="1">
    <location>
        <begin position="193"/>
        <end position="211"/>
    </location>
</feature>
<protein>
    <recommendedName>
        <fullName evidence="2">DOG1 domain-containing protein</fullName>
    </recommendedName>
</protein>
<sequence length="576" mass="64484">MTANFHRFHDSWTDQLQRLTAELAKNSAHPKSPDDHHQARRLADKVVTHYEDYYSAKAAAAHVRFESRVIEILRGQRTGDLDELTPDQLGRVSELQCQTVKEENEIGDELEAWQDAVARAEPGWAGLCGSGTNSLDNLLDRLVRVVTKADELRIQTLRRLVELLTPQQAMEFLIAAAELQFDAHRGAGFGQGERKEEVIGPRGRESNDRNRFGGKNFIGEGHSKVAKNMSEQEKIEKLECLTGDTSRRVGLGKNCMNKDIVQQPRIAFEYGVGEMDKNLSLAELEGNQASGNTSKWEGGGEGGGVRVGTGVAAVEKEAAGDGVCVGDAGRAKEGAGVEWRWSEARWLSTWRNFAEQQVGNCDECGLMEKRIFLGGMWWESRWSFEHLAGMGSGCHGGELRMAREGWERALSRGRRRGELQERRIESGRSRSHGILSQAEQGKSTQDNGKQVGKKSGQIFCGRRMEYCVVPVYGKCQISWNCGRKLDRQQSRLVADQKRAQATGLWKPEGGRSEFGKQREPAKMESRGSRVDGAKEEEEREIVAKCWCHFVFTGGKRDFAKIIKKRFEIVKINPVDF</sequence>
<comment type="caution">
    <text evidence="3">The sequence shown here is derived from an EMBL/GenBank/DDBJ whole genome shotgun (WGS) entry which is preliminary data.</text>
</comment>
<evidence type="ECO:0000313" key="3">
    <source>
        <dbReference type="EMBL" id="KAJ8422284.1"/>
    </source>
</evidence>
<dbReference type="InterPro" id="IPR051886">
    <property type="entry name" value="Seed_Dev/Stress_Resp_Reg"/>
</dbReference>
<feature type="region of interest" description="Disordered" evidence="1">
    <location>
        <begin position="417"/>
        <end position="453"/>
    </location>
</feature>
<feature type="region of interest" description="Disordered" evidence="1">
    <location>
        <begin position="505"/>
        <end position="532"/>
    </location>
</feature>
<dbReference type="OrthoDB" id="542841at2759"/>
<accession>A0A9Q1JH25</accession>
<evidence type="ECO:0000256" key="1">
    <source>
        <dbReference type="SAM" id="MobiDB-lite"/>
    </source>
</evidence>
<dbReference type="PROSITE" id="PS51806">
    <property type="entry name" value="DOG1"/>
    <property type="match status" value="1"/>
</dbReference>
<reference evidence="3" key="1">
    <citation type="submission" date="2022-04" db="EMBL/GenBank/DDBJ databases">
        <title>Carnegiea gigantea Genome sequencing and assembly v2.</title>
        <authorList>
            <person name="Copetti D."/>
            <person name="Sanderson M.J."/>
            <person name="Burquez A."/>
            <person name="Wojciechowski M.F."/>
        </authorList>
    </citation>
    <scope>NUCLEOTIDE SEQUENCE</scope>
    <source>
        <strain evidence="3">SGP5-SGP5p</strain>
        <tissue evidence="3">Aerial part</tissue>
    </source>
</reference>
<dbReference type="InterPro" id="IPR025422">
    <property type="entry name" value="TGA_domain"/>
</dbReference>
<evidence type="ECO:0000259" key="2">
    <source>
        <dbReference type="PROSITE" id="PS51806"/>
    </source>
</evidence>
<proteinExistence type="predicted"/>
<evidence type="ECO:0000313" key="4">
    <source>
        <dbReference type="Proteomes" id="UP001153076"/>
    </source>
</evidence>
<organism evidence="3 4">
    <name type="scientific">Carnegiea gigantea</name>
    <dbReference type="NCBI Taxonomy" id="171969"/>
    <lineage>
        <taxon>Eukaryota</taxon>
        <taxon>Viridiplantae</taxon>
        <taxon>Streptophyta</taxon>
        <taxon>Embryophyta</taxon>
        <taxon>Tracheophyta</taxon>
        <taxon>Spermatophyta</taxon>
        <taxon>Magnoliopsida</taxon>
        <taxon>eudicotyledons</taxon>
        <taxon>Gunneridae</taxon>
        <taxon>Pentapetalae</taxon>
        <taxon>Caryophyllales</taxon>
        <taxon>Cactineae</taxon>
        <taxon>Cactaceae</taxon>
        <taxon>Cactoideae</taxon>
        <taxon>Echinocereeae</taxon>
        <taxon>Carnegiea</taxon>
    </lineage>
</organism>
<feature type="compositionally biased region" description="Polar residues" evidence="1">
    <location>
        <begin position="437"/>
        <end position="448"/>
    </location>
</feature>
<feature type="compositionally biased region" description="Basic and acidic residues" evidence="1">
    <location>
        <begin position="417"/>
        <end position="428"/>
    </location>
</feature>
<dbReference type="GO" id="GO:0043565">
    <property type="term" value="F:sequence-specific DNA binding"/>
    <property type="evidence" value="ECO:0007669"/>
    <property type="project" value="InterPro"/>
</dbReference>
<dbReference type="PANTHER" id="PTHR46354">
    <property type="entry name" value="DOG1 DOMAIN-CONTAINING PROTEIN"/>
    <property type="match status" value="1"/>
</dbReference>
<feature type="domain" description="DOG1" evidence="2">
    <location>
        <begin position="2"/>
        <end position="193"/>
    </location>
</feature>
<feature type="compositionally biased region" description="Basic and acidic residues" evidence="1">
    <location>
        <begin position="508"/>
        <end position="532"/>
    </location>
</feature>